<comment type="similarity">
    <text evidence="1">Belongs to the peptidase S10 family.</text>
</comment>
<dbReference type="InterPro" id="IPR001563">
    <property type="entry name" value="Peptidase_S10"/>
</dbReference>
<dbReference type="SUPFAM" id="SSF49870">
    <property type="entry name" value="Osmotin, thaumatin-like protein"/>
    <property type="match status" value="1"/>
</dbReference>
<dbReference type="FunFam" id="2.60.110.10:FF:000001">
    <property type="entry name" value="THAUMATIN-LIKE PROTEIN 1"/>
    <property type="match status" value="1"/>
</dbReference>
<reference evidence="3" key="1">
    <citation type="submission" date="2022-05" db="EMBL/GenBank/DDBJ databases">
        <title>The Musa troglodytarum L. genome provides insights into the mechanism of non-climacteric behaviour and enrichment of carotenoids.</title>
        <authorList>
            <person name="Wang J."/>
        </authorList>
    </citation>
    <scope>NUCLEOTIDE SEQUENCE</scope>
    <source>
        <tissue evidence="3">Leaf</tissue>
    </source>
</reference>
<dbReference type="CDD" id="cd09218">
    <property type="entry name" value="TLP-PA"/>
    <property type="match status" value="1"/>
</dbReference>
<dbReference type="Gene3D" id="3.40.50.1820">
    <property type="entry name" value="alpha/beta hydrolase"/>
    <property type="match status" value="1"/>
</dbReference>
<feature type="transmembrane region" description="Helical" evidence="2">
    <location>
        <begin position="846"/>
        <end position="866"/>
    </location>
</feature>
<dbReference type="Pfam" id="PF00314">
    <property type="entry name" value="Thaumatin"/>
    <property type="match status" value="1"/>
</dbReference>
<dbReference type="FunFam" id="3.40.50.1820:FF:000072">
    <property type="entry name" value="Serine carboxypeptidase-like 19"/>
    <property type="match status" value="1"/>
</dbReference>
<accession>A0A9E7H8J4</accession>
<organism evidence="3 4">
    <name type="scientific">Musa troglodytarum</name>
    <name type="common">fe'i banana</name>
    <dbReference type="NCBI Taxonomy" id="320322"/>
    <lineage>
        <taxon>Eukaryota</taxon>
        <taxon>Viridiplantae</taxon>
        <taxon>Streptophyta</taxon>
        <taxon>Embryophyta</taxon>
        <taxon>Tracheophyta</taxon>
        <taxon>Spermatophyta</taxon>
        <taxon>Magnoliopsida</taxon>
        <taxon>Liliopsida</taxon>
        <taxon>Zingiberales</taxon>
        <taxon>Musaceae</taxon>
        <taxon>Musa</taxon>
    </lineage>
</organism>
<evidence type="ECO:0000256" key="1">
    <source>
        <dbReference type="ARBA" id="ARBA00009431"/>
    </source>
</evidence>
<protein>
    <submittedName>
        <fullName evidence="3">THN</fullName>
    </submittedName>
</protein>
<dbReference type="Pfam" id="PF00450">
    <property type="entry name" value="Peptidase_S10"/>
    <property type="match status" value="1"/>
</dbReference>
<dbReference type="FunFam" id="3.40.50.12670:FF:000002">
    <property type="entry name" value="Carboxypeptidase"/>
    <property type="match status" value="1"/>
</dbReference>
<sequence>MSHNPIDCRLPRRARSRAADISRGIDEQLSTVAGFMDSLSATLVVFFLVRGSSAAKFTLTNNCDYTVWPGVLSNAGDAALSTTGFTLETGQSKSLDAPAGWSGRLWARTLCATDSSGRVSCGTGDCGSGEVECSGGGATPPVTLAEFTLGGGGGGGMDYYDVSLVDGYNLPMLVVAQGGSGGGCGSTGCVAVLNRVCPSDLKVVAARSSSRGGEGVACMSACEAFGSPQYCCTGAFGNSNTCKPSSYSQFFKNACPRAYSYAFDDATSTFTCASAGYLITFCPSTASQKSSSQNPESSAGDEPTVASGVAVGDANAKKRRRMSVKCVINNSGLLSVKPYLLSTVVSVVASPPQNMLLSAVFEIGGGDSLSLSLSLSRICEGGSMAAATETIDKGAREVVLSVSHLFLLLLLLSPSPLASSVNVVTHLPGFDGPLPFYLETGYVNVNEAKDVQLFYYFIKSEREPEDDPLLVWLTGGPGCSALSGLIYEIGPLEFDVEGYTEGLLPTLFYKSTSWTKVSSIIFLDSPVGTGFSYSTSKRGLKTSDTKSSVDVHTFLRKWYVDHPSFIANPLYVAGDSYSGFTVPVVAQYIADGNEAGYGVHLNLKGYLLGNPCTDANYDGDARIPYAHGVGFISDELYESTKSSCGGKYQNPSNAECSRCGDSVNQDLSGINTAQILEPLCSSVETPKPNIITADGRRLLEALSELPMSNTYDPLCRNYGYLLSHAWANNDTVRQALGIREGSTQTWVRCDFGLNNYTYDVLSSVNYHFSLTNRGYRALVYSGDHDMTVPFLGTQAWIRSLNFSIVDDWRPWSVEGQVAGFTRTYSNNLTFATVKVSACVFIRRIELVDGIVIHGAQLVIFFARVVVIRLQSTGRRNA</sequence>
<dbReference type="InterPro" id="IPR029058">
    <property type="entry name" value="AB_hydrolase_fold"/>
</dbReference>
<dbReference type="Gene3D" id="2.60.110.10">
    <property type="entry name" value="Thaumatin"/>
    <property type="match status" value="1"/>
</dbReference>
<dbReference type="SMART" id="SM00205">
    <property type="entry name" value="THN"/>
    <property type="match status" value="1"/>
</dbReference>
<dbReference type="GO" id="GO:0004185">
    <property type="term" value="F:serine-type carboxypeptidase activity"/>
    <property type="evidence" value="ECO:0007669"/>
    <property type="project" value="InterPro"/>
</dbReference>
<dbReference type="OrthoDB" id="443318at2759"/>
<dbReference type="Gene3D" id="3.40.50.12670">
    <property type="match status" value="1"/>
</dbReference>
<keyword evidence="2" id="KW-0812">Transmembrane</keyword>
<keyword evidence="4" id="KW-1185">Reference proteome</keyword>
<dbReference type="InterPro" id="IPR001938">
    <property type="entry name" value="Thaumatin"/>
</dbReference>
<proteinExistence type="inferred from homology"/>
<dbReference type="SUPFAM" id="SSF53474">
    <property type="entry name" value="alpha/beta-Hydrolases"/>
    <property type="match status" value="1"/>
</dbReference>
<evidence type="ECO:0000313" key="3">
    <source>
        <dbReference type="EMBL" id="URE28785.1"/>
    </source>
</evidence>
<evidence type="ECO:0000256" key="2">
    <source>
        <dbReference type="SAM" id="Phobius"/>
    </source>
</evidence>
<keyword evidence="2" id="KW-0472">Membrane</keyword>
<evidence type="ECO:0000313" key="4">
    <source>
        <dbReference type="Proteomes" id="UP001055439"/>
    </source>
</evidence>
<dbReference type="PROSITE" id="PS51367">
    <property type="entry name" value="THAUMATIN_2"/>
    <property type="match status" value="1"/>
</dbReference>
<dbReference type="PRINTS" id="PR00347">
    <property type="entry name" value="THAUMATIN"/>
</dbReference>
<dbReference type="Proteomes" id="UP001055439">
    <property type="component" value="Chromosome 8"/>
</dbReference>
<gene>
    <name evidence="3" type="ORF">MUK42_16594</name>
</gene>
<dbReference type="GO" id="GO:0006508">
    <property type="term" value="P:proteolysis"/>
    <property type="evidence" value="ECO:0007669"/>
    <property type="project" value="InterPro"/>
</dbReference>
<dbReference type="AlphaFoldDB" id="A0A9E7H8J4"/>
<dbReference type="EMBL" id="CP097510">
    <property type="protein sequence ID" value="URE28785.1"/>
    <property type="molecule type" value="Genomic_DNA"/>
</dbReference>
<dbReference type="InterPro" id="IPR037176">
    <property type="entry name" value="Osmotin/thaumatin-like_sf"/>
</dbReference>
<keyword evidence="2" id="KW-1133">Transmembrane helix</keyword>
<name>A0A9E7H8J4_9LILI</name>
<dbReference type="PANTHER" id="PTHR31048">
    <property type="entry name" value="OS03G0233200 PROTEIN"/>
    <property type="match status" value="1"/>
</dbReference>